<dbReference type="PANTHER" id="PTHR45458:SF1">
    <property type="entry name" value="SHORT CHAIN DEHYDROGENASE"/>
    <property type="match status" value="1"/>
</dbReference>
<accession>A0ABS1CMY6</accession>
<dbReference type="InterPro" id="IPR052184">
    <property type="entry name" value="SDR_enzymes"/>
</dbReference>
<organism evidence="1 2">
    <name type="scientific">Thiohalocapsa halophila</name>
    <dbReference type="NCBI Taxonomy" id="69359"/>
    <lineage>
        <taxon>Bacteria</taxon>
        <taxon>Pseudomonadati</taxon>
        <taxon>Pseudomonadota</taxon>
        <taxon>Gammaproteobacteria</taxon>
        <taxon>Chromatiales</taxon>
        <taxon>Chromatiaceae</taxon>
        <taxon>Thiohalocapsa</taxon>
    </lineage>
</organism>
<evidence type="ECO:0000313" key="2">
    <source>
        <dbReference type="Proteomes" id="UP000748752"/>
    </source>
</evidence>
<proteinExistence type="predicted"/>
<dbReference type="PANTHER" id="PTHR45458">
    <property type="entry name" value="SHORT-CHAIN DEHYDROGENASE/REDUCTASE SDR"/>
    <property type="match status" value="1"/>
</dbReference>
<keyword evidence="2" id="KW-1185">Reference proteome</keyword>
<dbReference type="SUPFAM" id="SSF51735">
    <property type="entry name" value="NAD(P)-binding Rossmann-fold domains"/>
    <property type="match status" value="1"/>
</dbReference>
<protein>
    <recommendedName>
        <fullName evidence="3">SDR family NAD(P)-dependent oxidoreductase</fullName>
    </recommendedName>
</protein>
<dbReference type="Gene3D" id="3.40.50.720">
    <property type="entry name" value="NAD(P)-binding Rossmann-like Domain"/>
    <property type="match status" value="1"/>
</dbReference>
<evidence type="ECO:0008006" key="3">
    <source>
        <dbReference type="Google" id="ProtNLM"/>
    </source>
</evidence>
<dbReference type="InterPro" id="IPR036291">
    <property type="entry name" value="NAD(P)-bd_dom_sf"/>
</dbReference>
<evidence type="ECO:0000313" key="1">
    <source>
        <dbReference type="EMBL" id="MBK1633207.1"/>
    </source>
</evidence>
<gene>
    <name evidence="1" type="ORF">CKO31_21120</name>
</gene>
<comment type="caution">
    <text evidence="1">The sequence shown here is derived from an EMBL/GenBank/DDBJ whole genome shotgun (WGS) entry which is preliminary data.</text>
</comment>
<name>A0ABS1CMY6_9GAMM</name>
<dbReference type="RefSeq" id="WP_200241281.1">
    <property type="nucleotide sequence ID" value="NZ_NRRV01000072.1"/>
</dbReference>
<dbReference type="Proteomes" id="UP000748752">
    <property type="component" value="Unassembled WGS sequence"/>
</dbReference>
<sequence>MNVLVTGSNRGLGLAVTTSHMGSIGDIDMPGSLYYRSSKAALNATMQGLTAELEPAGIGVLLLHPGGGTTRMGPREGLTPADSVHGLRRQVAAFDLAQTGRFVRFVRFVRFDGTAMLW</sequence>
<reference evidence="1 2" key="1">
    <citation type="journal article" date="2020" name="Microorganisms">
        <title>Osmotic Adaptation and Compatible Solute Biosynthesis of Phototrophic Bacteria as Revealed from Genome Analyses.</title>
        <authorList>
            <person name="Imhoff J.F."/>
            <person name="Rahn T."/>
            <person name="Kunzel S."/>
            <person name="Keller A."/>
            <person name="Neulinger S.C."/>
        </authorList>
    </citation>
    <scope>NUCLEOTIDE SEQUENCE [LARGE SCALE GENOMIC DNA]</scope>
    <source>
        <strain evidence="1 2">DSM 6210</strain>
    </source>
</reference>
<dbReference type="EMBL" id="NRRV01000072">
    <property type="protein sequence ID" value="MBK1633207.1"/>
    <property type="molecule type" value="Genomic_DNA"/>
</dbReference>